<feature type="transmembrane region" description="Helical" evidence="9">
    <location>
        <begin position="150"/>
        <end position="176"/>
    </location>
</feature>
<keyword evidence="3 9" id="KW-0812">Transmembrane</keyword>
<reference evidence="11" key="1">
    <citation type="submission" date="2021-12" db="EMBL/GenBank/DDBJ databases">
        <title>Prjna785345.</title>
        <authorList>
            <person name="Rujirawat T."/>
            <person name="Krajaejun T."/>
        </authorList>
    </citation>
    <scope>NUCLEOTIDE SEQUENCE</scope>
    <source>
        <strain evidence="11">Pi057C3</strain>
    </source>
</reference>
<evidence type="ECO:0000256" key="1">
    <source>
        <dbReference type="ARBA" id="ARBA00004141"/>
    </source>
</evidence>
<evidence type="ECO:0000256" key="5">
    <source>
        <dbReference type="ARBA" id="ARBA00022946"/>
    </source>
</evidence>
<comment type="subcellular location">
    <subcellularLocation>
        <location evidence="1">Membrane</location>
        <topology evidence="1">Multi-pass membrane protein</topology>
    </subcellularLocation>
    <subcellularLocation>
        <location evidence="9">Mitochondrion inner membrane</location>
        <topology evidence="9">Multi-pass membrane protein</topology>
    </subcellularLocation>
</comment>
<comment type="caution">
    <text evidence="11">The sequence shown here is derived from an EMBL/GenBank/DDBJ whole genome shotgun (WGS) entry which is preliminary data.</text>
</comment>
<accession>A0AAD5LL85</accession>
<keyword evidence="7 9" id="KW-0406">Ion transport</keyword>
<dbReference type="Pfam" id="PF22099">
    <property type="entry name" value="MRS2-like"/>
    <property type="match status" value="1"/>
</dbReference>
<keyword evidence="6 9" id="KW-1133">Transmembrane helix</keyword>
<feature type="signal peptide" evidence="10">
    <location>
        <begin position="1"/>
        <end position="24"/>
    </location>
</feature>
<sequence>MAFEFRILEAILFTICKVLLHLCAKKFPPVMSAVERLATVQISPEELETLRTMKNTINDISSQVEGIRHVLTELIDNEDDLRLLYLSKLYNDPDVMVTTKQFDPEEAEALLESYLQEIHMIRTRIRLLQNRIQNTESLVMLKLDSTRNHLLTVDVIFSLLTVSLTFGMFVTAAFGMNLQSGVETHPSAFVLVLVGAFVICALIIVAGLIYFRKKGVWAW</sequence>
<dbReference type="PANTHER" id="PTHR13890:SF0">
    <property type="entry name" value="MAGNESIUM TRANSPORTER MRS2 HOMOLOG, MITOCHONDRIAL"/>
    <property type="match status" value="1"/>
</dbReference>
<evidence type="ECO:0000313" key="12">
    <source>
        <dbReference type="Proteomes" id="UP001209570"/>
    </source>
</evidence>
<feature type="transmembrane region" description="Helical" evidence="9">
    <location>
        <begin position="188"/>
        <end position="211"/>
    </location>
</feature>
<evidence type="ECO:0000313" key="11">
    <source>
        <dbReference type="EMBL" id="KAJ0402549.1"/>
    </source>
</evidence>
<dbReference type="PANTHER" id="PTHR13890">
    <property type="entry name" value="RNA SPLICING PROTEIN MRS2, MITOCHONDRIAL"/>
    <property type="match status" value="1"/>
</dbReference>
<keyword evidence="9" id="KW-0496">Mitochondrion</keyword>
<dbReference type="InterPro" id="IPR039204">
    <property type="entry name" value="MRS2-like"/>
</dbReference>
<evidence type="ECO:0000256" key="6">
    <source>
        <dbReference type="ARBA" id="ARBA00022989"/>
    </source>
</evidence>
<evidence type="ECO:0000256" key="2">
    <source>
        <dbReference type="ARBA" id="ARBA00022448"/>
    </source>
</evidence>
<keyword evidence="8 9" id="KW-0472">Membrane</keyword>
<dbReference type="Proteomes" id="UP001209570">
    <property type="component" value="Unassembled WGS sequence"/>
</dbReference>
<organism evidence="11 12">
    <name type="scientific">Pythium insidiosum</name>
    <name type="common">Pythiosis disease agent</name>
    <dbReference type="NCBI Taxonomy" id="114742"/>
    <lineage>
        <taxon>Eukaryota</taxon>
        <taxon>Sar</taxon>
        <taxon>Stramenopiles</taxon>
        <taxon>Oomycota</taxon>
        <taxon>Peronosporomycetes</taxon>
        <taxon>Pythiales</taxon>
        <taxon>Pythiaceae</taxon>
        <taxon>Pythium</taxon>
    </lineage>
</organism>
<dbReference type="GO" id="GO:0005743">
    <property type="term" value="C:mitochondrial inner membrane"/>
    <property type="evidence" value="ECO:0007669"/>
    <property type="project" value="UniProtKB-SubCell"/>
</dbReference>
<keyword evidence="12" id="KW-1185">Reference proteome</keyword>
<evidence type="ECO:0000256" key="4">
    <source>
        <dbReference type="ARBA" id="ARBA00022842"/>
    </source>
</evidence>
<dbReference type="EMBL" id="JAKCXM010000100">
    <property type="protein sequence ID" value="KAJ0402549.1"/>
    <property type="molecule type" value="Genomic_DNA"/>
</dbReference>
<name>A0AAD5LL85_PYTIN</name>
<evidence type="ECO:0000256" key="3">
    <source>
        <dbReference type="ARBA" id="ARBA00022692"/>
    </source>
</evidence>
<dbReference type="CDD" id="cd12823">
    <property type="entry name" value="Mrs2_Mfm1p-like"/>
    <property type="match status" value="1"/>
</dbReference>
<dbReference type="Gene3D" id="1.20.58.340">
    <property type="entry name" value="Magnesium transport protein CorA, transmembrane region"/>
    <property type="match status" value="1"/>
</dbReference>
<evidence type="ECO:0000256" key="8">
    <source>
        <dbReference type="ARBA" id="ARBA00023136"/>
    </source>
</evidence>
<keyword evidence="4 9" id="KW-0460">Magnesium</keyword>
<dbReference type="GO" id="GO:0015095">
    <property type="term" value="F:magnesium ion transmembrane transporter activity"/>
    <property type="evidence" value="ECO:0007669"/>
    <property type="project" value="TreeGrafter"/>
</dbReference>
<feature type="chain" id="PRO_5042240063" description="Magnesium transporter" evidence="10">
    <location>
        <begin position="25"/>
        <end position="219"/>
    </location>
</feature>
<protein>
    <recommendedName>
        <fullName evidence="9">Magnesium transporter</fullName>
    </recommendedName>
</protein>
<keyword evidence="9" id="KW-0999">Mitochondrion inner membrane</keyword>
<evidence type="ECO:0000256" key="9">
    <source>
        <dbReference type="RuleBase" id="RU366042"/>
    </source>
</evidence>
<dbReference type="AlphaFoldDB" id="A0AAD5LL85"/>
<keyword evidence="5" id="KW-0809">Transit peptide</keyword>
<keyword evidence="2 9" id="KW-0813">Transport</keyword>
<gene>
    <name evidence="11" type="ORF">P43SY_000812</name>
</gene>
<proteinExistence type="inferred from homology"/>
<keyword evidence="10" id="KW-0732">Signal</keyword>
<evidence type="ECO:0000256" key="10">
    <source>
        <dbReference type="SAM" id="SignalP"/>
    </source>
</evidence>
<evidence type="ECO:0000256" key="7">
    <source>
        <dbReference type="ARBA" id="ARBA00023065"/>
    </source>
</evidence>
<comment type="similarity">
    <text evidence="9">Belongs to the CorA metal ion transporter (MIT) (TC 1.A.35) family.</text>
</comment>